<dbReference type="AlphaFoldDB" id="A0A8D8WCB1"/>
<organism evidence="1">
    <name type="scientific">Cacopsylla melanoneura</name>
    <dbReference type="NCBI Taxonomy" id="428564"/>
    <lineage>
        <taxon>Eukaryota</taxon>
        <taxon>Metazoa</taxon>
        <taxon>Ecdysozoa</taxon>
        <taxon>Arthropoda</taxon>
        <taxon>Hexapoda</taxon>
        <taxon>Insecta</taxon>
        <taxon>Pterygota</taxon>
        <taxon>Neoptera</taxon>
        <taxon>Paraneoptera</taxon>
        <taxon>Hemiptera</taxon>
        <taxon>Sternorrhyncha</taxon>
        <taxon>Psylloidea</taxon>
        <taxon>Psyllidae</taxon>
        <taxon>Psyllinae</taxon>
        <taxon>Cacopsylla</taxon>
    </lineage>
</organism>
<name>A0A8D8WCB1_9HEMI</name>
<dbReference type="EMBL" id="HBUF01171876">
    <property type="protein sequence ID" value="CAG6652699.1"/>
    <property type="molecule type" value="Transcribed_RNA"/>
</dbReference>
<evidence type="ECO:0000313" key="1">
    <source>
        <dbReference type="EMBL" id="CAG6652699.1"/>
    </source>
</evidence>
<accession>A0A8D8WCB1</accession>
<sequence length="104" mass="10911">MTPAFSNALILSCAPPFPPEMMAPACPIRLPGGAVIPAMNDVTGLAFGPELCLIKYSAAFSSSTPPISPIKIIPFVSGSFRNTSKQSMKFVPLNGSPPIPTHRV</sequence>
<reference evidence="1" key="1">
    <citation type="submission" date="2021-05" db="EMBL/GenBank/DDBJ databases">
        <authorList>
            <person name="Alioto T."/>
            <person name="Alioto T."/>
            <person name="Gomez Garrido J."/>
        </authorList>
    </citation>
    <scope>NUCLEOTIDE SEQUENCE</scope>
</reference>
<protein>
    <submittedName>
        <fullName evidence="1">Uncharacterized protein</fullName>
    </submittedName>
</protein>
<proteinExistence type="predicted"/>